<dbReference type="PROSITE" id="PS50076">
    <property type="entry name" value="DNAJ_2"/>
    <property type="match status" value="1"/>
</dbReference>
<protein>
    <submittedName>
        <fullName evidence="3">Nuclease-like protein</fullName>
    </submittedName>
</protein>
<organism evidence="3 4">
    <name type="scientific">Compostimonas suwonensis</name>
    <dbReference type="NCBI Taxonomy" id="1048394"/>
    <lineage>
        <taxon>Bacteria</taxon>
        <taxon>Bacillati</taxon>
        <taxon>Actinomycetota</taxon>
        <taxon>Actinomycetes</taxon>
        <taxon>Micrococcales</taxon>
        <taxon>Microbacteriaceae</taxon>
        <taxon>Compostimonas</taxon>
    </lineage>
</organism>
<name>A0A2M9BB15_9MICO</name>
<feature type="compositionally biased region" description="Low complexity" evidence="1">
    <location>
        <begin position="81"/>
        <end position="97"/>
    </location>
</feature>
<evidence type="ECO:0000313" key="3">
    <source>
        <dbReference type="EMBL" id="PJJ55139.1"/>
    </source>
</evidence>
<dbReference type="Pfam" id="PF08378">
    <property type="entry name" value="NERD"/>
    <property type="match status" value="1"/>
</dbReference>
<dbReference type="EMBL" id="PGFB01000008">
    <property type="protein sequence ID" value="PJJ55139.1"/>
    <property type="molecule type" value="Genomic_DNA"/>
</dbReference>
<dbReference type="InterPro" id="IPR001623">
    <property type="entry name" value="DnaJ_domain"/>
</dbReference>
<evidence type="ECO:0000259" key="2">
    <source>
        <dbReference type="PROSITE" id="PS50076"/>
    </source>
</evidence>
<dbReference type="InterPro" id="IPR050817">
    <property type="entry name" value="DjlA_DnaK_co-chaperone"/>
</dbReference>
<dbReference type="InterPro" id="IPR011528">
    <property type="entry name" value="NERD"/>
</dbReference>
<keyword evidence="4" id="KW-1185">Reference proteome</keyword>
<dbReference type="SUPFAM" id="SSF46565">
    <property type="entry name" value="Chaperone J-domain"/>
    <property type="match status" value="1"/>
</dbReference>
<dbReference type="PANTHER" id="PTHR24074">
    <property type="entry name" value="CO-CHAPERONE PROTEIN DJLA"/>
    <property type="match status" value="1"/>
</dbReference>
<dbReference type="OrthoDB" id="5242140at2"/>
<dbReference type="PRINTS" id="PR00625">
    <property type="entry name" value="JDOMAIN"/>
</dbReference>
<feature type="domain" description="J" evidence="2">
    <location>
        <begin position="9"/>
        <end position="70"/>
    </location>
</feature>
<gene>
    <name evidence="3" type="ORF">CLV54_3479</name>
</gene>
<evidence type="ECO:0000256" key="1">
    <source>
        <dbReference type="SAM" id="MobiDB-lite"/>
    </source>
</evidence>
<reference evidence="3 4" key="1">
    <citation type="submission" date="2017-11" db="EMBL/GenBank/DDBJ databases">
        <title>Genomic Encyclopedia of Archaeal and Bacterial Type Strains, Phase II (KMG-II): From Individual Species to Whole Genera.</title>
        <authorList>
            <person name="Goeker M."/>
        </authorList>
    </citation>
    <scope>NUCLEOTIDE SEQUENCE [LARGE SCALE GENOMIC DNA]</scope>
    <source>
        <strain evidence="3 4">DSM 25625</strain>
    </source>
</reference>
<comment type="caution">
    <text evidence="3">The sequence shown here is derived from an EMBL/GenBank/DDBJ whole genome shotgun (WGS) entry which is preliminary data.</text>
</comment>
<dbReference type="InterPro" id="IPR036869">
    <property type="entry name" value="J_dom_sf"/>
</dbReference>
<sequence length="306" mass="33399">MLDSPASRTPYEVLGVSASASQEELRRAYRRLARETHPDMGGNAVRFHAVQIAWERVGDPVERAAYDRGLGPRTSERDAGPARSAPASARANSSSIRARVHGHPGGVARERFLALIREWVGRGTELADPYDPALLRSAPREIRAYLAKALAEEATVRAVSTLGIGFTIWSDVATDKGKLDHVVLGPSGLFALESADWGSVVRLHRGEVAGDDLDDDEEPVRSLSRRARSLGRSLGVRFTGLAIVVPDESLDEPVELIERGRHSGTVLIRRSVLPELLRNGLPGAPRTSIDRVFDVRTRLQTGIRFV</sequence>
<proteinExistence type="predicted"/>
<dbReference type="SMART" id="SM00271">
    <property type="entry name" value="DnaJ"/>
    <property type="match status" value="1"/>
</dbReference>
<dbReference type="Gene3D" id="1.10.287.110">
    <property type="entry name" value="DnaJ domain"/>
    <property type="match status" value="1"/>
</dbReference>
<dbReference type="Proteomes" id="UP000230161">
    <property type="component" value="Unassembled WGS sequence"/>
</dbReference>
<dbReference type="RefSeq" id="WP_100346230.1">
    <property type="nucleotide sequence ID" value="NZ_PGFB01000008.1"/>
</dbReference>
<dbReference type="AlphaFoldDB" id="A0A2M9BB15"/>
<accession>A0A2M9BB15</accession>
<dbReference type="Pfam" id="PF00226">
    <property type="entry name" value="DnaJ"/>
    <property type="match status" value="1"/>
</dbReference>
<evidence type="ECO:0000313" key="4">
    <source>
        <dbReference type="Proteomes" id="UP000230161"/>
    </source>
</evidence>
<feature type="region of interest" description="Disordered" evidence="1">
    <location>
        <begin position="66"/>
        <end position="102"/>
    </location>
</feature>